<name>A0AAV9P1Z5_9PEZI</name>
<feature type="compositionally biased region" description="Polar residues" evidence="1">
    <location>
        <begin position="375"/>
        <end position="384"/>
    </location>
</feature>
<feature type="region of interest" description="Disordered" evidence="1">
    <location>
        <begin position="185"/>
        <end position="234"/>
    </location>
</feature>
<organism evidence="3 4">
    <name type="scientific">Saxophila tyrrhenica</name>
    <dbReference type="NCBI Taxonomy" id="1690608"/>
    <lineage>
        <taxon>Eukaryota</taxon>
        <taxon>Fungi</taxon>
        <taxon>Dikarya</taxon>
        <taxon>Ascomycota</taxon>
        <taxon>Pezizomycotina</taxon>
        <taxon>Dothideomycetes</taxon>
        <taxon>Dothideomycetidae</taxon>
        <taxon>Mycosphaerellales</taxon>
        <taxon>Extremaceae</taxon>
        <taxon>Saxophila</taxon>
    </lineage>
</organism>
<dbReference type="SUPFAM" id="SSF89009">
    <property type="entry name" value="GAT-like domain"/>
    <property type="match status" value="1"/>
</dbReference>
<dbReference type="GO" id="GO:0035091">
    <property type="term" value="F:phosphatidylinositol binding"/>
    <property type="evidence" value="ECO:0007669"/>
    <property type="project" value="InterPro"/>
</dbReference>
<feature type="compositionally biased region" description="Low complexity" evidence="1">
    <location>
        <begin position="22"/>
        <end position="31"/>
    </location>
</feature>
<dbReference type="PROSITE" id="PS50909">
    <property type="entry name" value="GAT"/>
    <property type="match status" value="1"/>
</dbReference>
<proteinExistence type="predicted"/>
<dbReference type="InterPro" id="IPR038425">
    <property type="entry name" value="GAT_sf"/>
</dbReference>
<dbReference type="RefSeq" id="XP_064656499.1">
    <property type="nucleotide sequence ID" value="XM_064805394.1"/>
</dbReference>
<comment type="caution">
    <text evidence="3">The sequence shown here is derived from an EMBL/GenBank/DDBJ whole genome shotgun (WGS) entry which is preliminary data.</text>
</comment>
<dbReference type="EMBL" id="JAVRRT010000013">
    <property type="protein sequence ID" value="KAK5166617.1"/>
    <property type="molecule type" value="Genomic_DNA"/>
</dbReference>
<feature type="compositionally biased region" description="Pro residues" evidence="1">
    <location>
        <begin position="390"/>
        <end position="399"/>
    </location>
</feature>
<dbReference type="Pfam" id="PF03127">
    <property type="entry name" value="GAT"/>
    <property type="match status" value="1"/>
</dbReference>
<feature type="compositionally biased region" description="Low complexity" evidence="1">
    <location>
        <begin position="461"/>
        <end position="471"/>
    </location>
</feature>
<dbReference type="InterPro" id="IPR004152">
    <property type="entry name" value="GAT_dom"/>
</dbReference>
<dbReference type="GeneID" id="89929494"/>
<dbReference type="CDD" id="cd21383">
    <property type="entry name" value="GAT_GGA_Tom1-like"/>
    <property type="match status" value="1"/>
</dbReference>
<gene>
    <name evidence="3" type="ORF">LTR77_008160</name>
</gene>
<dbReference type="Gene3D" id="1.20.58.160">
    <property type="match status" value="1"/>
</dbReference>
<feature type="compositionally biased region" description="Low complexity" evidence="1">
    <location>
        <begin position="410"/>
        <end position="423"/>
    </location>
</feature>
<dbReference type="Proteomes" id="UP001337655">
    <property type="component" value="Unassembled WGS sequence"/>
</dbReference>
<feature type="compositionally biased region" description="Pro residues" evidence="1">
    <location>
        <begin position="364"/>
        <end position="374"/>
    </location>
</feature>
<feature type="region of interest" description="Disordered" evidence="1">
    <location>
        <begin position="18"/>
        <end position="41"/>
    </location>
</feature>
<evidence type="ECO:0000313" key="4">
    <source>
        <dbReference type="Proteomes" id="UP001337655"/>
    </source>
</evidence>
<keyword evidence="4" id="KW-1185">Reference proteome</keyword>
<feature type="compositionally biased region" description="Pro residues" evidence="1">
    <location>
        <begin position="344"/>
        <end position="353"/>
    </location>
</feature>
<dbReference type="InterPro" id="IPR008942">
    <property type="entry name" value="ENTH_VHS"/>
</dbReference>
<sequence>MSSKMKGISRFTGFLGRSKSVASPSNSNAAPRGTLLDAPVDSPDANVVGSVRQFCESGSMSQGGEEVLHLPVIVEAAESSPTAAASAARQIRTYLTREWSVKSYVQYNAVMLIRILSDNPGPSFTRNFDKAFVSTIKEVLRNCKDGSTQQILRETLDNLEANKSLQEGLEGLIMMWRKEKGSQARLSQQGPYGGFPPPQQGGNVYGQSTYDGRPPFQQRASSHRQLPPQQELASRIEEARNTAKILLQLIQSTPPEEVVNNDLLAEFADRCQSAQRSMQGFINCNAPPPDDDTMLTLIETNEQLSLASSRHHRAQLSARKAMGLSPSPHQQNLNAAASPANGPYQPPAAPPPAQAQSDNLFAQPQPPPQQPPQPYNHNLFTPSSRQEEPIQPPPGPPPGLLDRLNSREAQQSPPHSPPAQFSSTQPPQASNPFADPVDHDTYHSQPPYPAHRPHSQTFSINAEPSYPSNSAPAPPQQERPALGAWHNSTITPSFLGRQDDAAQGMTMHGAGAGAGVEEIDGHSEVGRTGAYDVSPVEARQGGGRFGGR</sequence>
<evidence type="ECO:0000313" key="3">
    <source>
        <dbReference type="EMBL" id="KAK5166617.1"/>
    </source>
</evidence>
<reference evidence="3 4" key="1">
    <citation type="submission" date="2023-08" db="EMBL/GenBank/DDBJ databases">
        <title>Black Yeasts Isolated from many extreme environments.</title>
        <authorList>
            <person name="Coleine C."/>
            <person name="Stajich J.E."/>
            <person name="Selbmann L."/>
        </authorList>
    </citation>
    <scope>NUCLEOTIDE SEQUENCE [LARGE SCALE GENOMIC DNA]</scope>
    <source>
        <strain evidence="3 4">CCFEE 5935</strain>
    </source>
</reference>
<dbReference type="GO" id="GO:0043130">
    <property type="term" value="F:ubiquitin binding"/>
    <property type="evidence" value="ECO:0007669"/>
    <property type="project" value="InterPro"/>
</dbReference>
<evidence type="ECO:0000256" key="1">
    <source>
        <dbReference type="SAM" id="MobiDB-lite"/>
    </source>
</evidence>
<evidence type="ECO:0000259" key="2">
    <source>
        <dbReference type="PROSITE" id="PS50909"/>
    </source>
</evidence>
<feature type="domain" description="GAT" evidence="2">
    <location>
        <begin position="227"/>
        <end position="316"/>
    </location>
</feature>
<accession>A0AAV9P1Z5</accession>
<feature type="compositionally biased region" description="Polar residues" evidence="1">
    <location>
        <begin position="218"/>
        <end position="232"/>
    </location>
</feature>
<dbReference type="Gene3D" id="1.25.40.90">
    <property type="match status" value="1"/>
</dbReference>
<protein>
    <recommendedName>
        <fullName evidence="2">GAT domain-containing protein</fullName>
    </recommendedName>
</protein>
<dbReference type="AlphaFoldDB" id="A0AAV9P1Z5"/>
<feature type="region of interest" description="Disordered" evidence="1">
    <location>
        <begin position="306"/>
        <end position="548"/>
    </location>
</feature>